<gene>
    <name evidence="1" type="ORF">I2494_07665</name>
</gene>
<comment type="caution">
    <text evidence="1">The sequence shown here is derived from an EMBL/GenBank/DDBJ whole genome shotgun (WGS) entry which is preliminary data.</text>
</comment>
<reference evidence="1 2" key="1">
    <citation type="submission" date="2020-11" db="EMBL/GenBank/DDBJ databases">
        <title>Insectihabitans protaetiae gen. nov. sp. nov. and Insectihabitans allomyrinae sp. nov., isolated from larvae of Protaetia brevitarsis seulensis and Allomyrina dichotoma, respectively.</title>
        <authorList>
            <person name="Lee S.D."/>
            <person name="Byeon Y.-S."/>
            <person name="Kim S.-M."/>
            <person name="Yang H.L."/>
            <person name="Kim I.S."/>
        </authorList>
    </citation>
    <scope>NUCLEOTIDE SEQUENCE [LARGE SCALE GENOMIC DNA]</scope>
    <source>
        <strain evidence="1 2">BWR-B9</strain>
    </source>
</reference>
<keyword evidence="2" id="KW-1185">Reference proteome</keyword>
<name>A0ABS1IPW3_9GAMM</name>
<dbReference type="EMBL" id="JADRCR010000002">
    <property type="protein sequence ID" value="MBK5143592.1"/>
    <property type="molecule type" value="Genomic_DNA"/>
</dbReference>
<dbReference type="Proteomes" id="UP001296921">
    <property type="component" value="Unassembled WGS sequence"/>
</dbReference>
<evidence type="ECO:0000313" key="2">
    <source>
        <dbReference type="Proteomes" id="UP001296921"/>
    </source>
</evidence>
<proteinExistence type="predicted"/>
<sequence>MSKHENILRTLIDMFEKIYEELKITFPEIRKNVGGYEYKKDNFTVYISIFPNEIEVVAELSFLDGDYFLDFSFCNPEGAVLKEGKHIEGDETKILKEIKYEESDIKKSIIFLLSC</sequence>
<accession>A0ABS1IPW3</accession>
<evidence type="ECO:0000313" key="1">
    <source>
        <dbReference type="EMBL" id="MBK5143592.1"/>
    </source>
</evidence>
<protein>
    <recommendedName>
        <fullName evidence="3">DUF4304 domain-containing protein</fullName>
    </recommendedName>
</protein>
<evidence type="ECO:0008006" key="3">
    <source>
        <dbReference type="Google" id="ProtNLM"/>
    </source>
</evidence>
<dbReference type="RefSeq" id="WP_218466469.1">
    <property type="nucleotide sequence ID" value="NZ_JADRCR010000002.1"/>
</dbReference>
<organism evidence="1 2">
    <name type="scientific">Limnobaculum allomyrinae</name>
    <dbReference type="NCBI Taxonomy" id="2791986"/>
    <lineage>
        <taxon>Bacteria</taxon>
        <taxon>Pseudomonadati</taxon>
        <taxon>Pseudomonadota</taxon>
        <taxon>Gammaproteobacteria</taxon>
        <taxon>Enterobacterales</taxon>
        <taxon>Budviciaceae</taxon>
        <taxon>Limnobaculum</taxon>
    </lineage>
</organism>